<evidence type="ECO:0000313" key="2">
    <source>
        <dbReference type="Proteomes" id="UP000038040"/>
    </source>
</evidence>
<reference evidence="4" key="1">
    <citation type="submission" date="2017-02" db="UniProtKB">
        <authorList>
            <consortium name="WormBaseParasite"/>
        </authorList>
    </citation>
    <scope>IDENTIFICATION</scope>
</reference>
<sequence length="247" mass="28475">MENSREKESIKSDSAEIDEATCALDRLSIKPEKSVEKDIFVVNEAVLVWPYHPINIPRASCAFPFYTIPFEFCTFICKAPELSKIACTYKSMRKSKFKNLKKCSDSTSSLIAEQPSTSLENSLVVDNSDRKLPNWRAKYRFRPYAVWQTKSKYNSRKTKNRMNKKSLLDKNYIRKLKKIKLDLENIDFNATKKPISKSCSGSCSTEAWRCLEFEEGIEGDISELALYFSHFVNVTSKMSAQAKNMYE</sequence>
<evidence type="ECO:0000313" key="4">
    <source>
        <dbReference type="WBParaSite" id="DME_0000732001-mRNA-1"/>
    </source>
</evidence>
<dbReference type="OrthoDB" id="5802147at2759"/>
<evidence type="ECO:0000313" key="1">
    <source>
        <dbReference type="EMBL" id="VDN59983.1"/>
    </source>
</evidence>
<protein>
    <submittedName>
        <fullName evidence="1 4">Uncharacterized protein</fullName>
    </submittedName>
</protein>
<accession>A0A0N4UI98</accession>
<organism evidence="2 4">
    <name type="scientific">Dracunculus medinensis</name>
    <name type="common">Guinea worm</name>
    <dbReference type="NCBI Taxonomy" id="318479"/>
    <lineage>
        <taxon>Eukaryota</taxon>
        <taxon>Metazoa</taxon>
        <taxon>Ecdysozoa</taxon>
        <taxon>Nematoda</taxon>
        <taxon>Chromadorea</taxon>
        <taxon>Rhabditida</taxon>
        <taxon>Spirurina</taxon>
        <taxon>Dracunculoidea</taxon>
        <taxon>Dracunculidae</taxon>
        <taxon>Dracunculus</taxon>
    </lineage>
</organism>
<dbReference type="Proteomes" id="UP000038040">
    <property type="component" value="Unplaced"/>
</dbReference>
<name>A0A0N4UI98_DRAME</name>
<dbReference type="Proteomes" id="UP000274756">
    <property type="component" value="Unassembled WGS sequence"/>
</dbReference>
<proteinExistence type="predicted"/>
<dbReference type="EMBL" id="UYYG01001197">
    <property type="protein sequence ID" value="VDN59983.1"/>
    <property type="molecule type" value="Genomic_DNA"/>
</dbReference>
<keyword evidence="3" id="KW-1185">Reference proteome</keyword>
<dbReference type="AlphaFoldDB" id="A0A0N4UI98"/>
<gene>
    <name evidence="1" type="ORF">DME_LOCUS9956</name>
</gene>
<evidence type="ECO:0000313" key="3">
    <source>
        <dbReference type="Proteomes" id="UP000274756"/>
    </source>
</evidence>
<reference evidence="1 3" key="2">
    <citation type="submission" date="2018-11" db="EMBL/GenBank/DDBJ databases">
        <authorList>
            <consortium name="Pathogen Informatics"/>
        </authorList>
    </citation>
    <scope>NUCLEOTIDE SEQUENCE [LARGE SCALE GENOMIC DNA]</scope>
</reference>
<dbReference type="WBParaSite" id="DME_0000732001-mRNA-1">
    <property type="protein sequence ID" value="DME_0000732001-mRNA-1"/>
    <property type="gene ID" value="DME_0000732001"/>
</dbReference>